<dbReference type="RefSeq" id="WP_011767228.1">
    <property type="nucleotide sequence ID" value="NC_008702.1"/>
</dbReference>
<protein>
    <submittedName>
        <fullName evidence="2">Uncharacterized protein</fullName>
    </submittedName>
</protein>
<feature type="region of interest" description="Disordered" evidence="1">
    <location>
        <begin position="71"/>
        <end position="99"/>
    </location>
</feature>
<proteinExistence type="predicted"/>
<dbReference type="STRING" id="62928.azo3506"/>
<feature type="compositionally biased region" description="Basic and acidic residues" evidence="1">
    <location>
        <begin position="81"/>
        <end position="99"/>
    </location>
</feature>
<evidence type="ECO:0000256" key="1">
    <source>
        <dbReference type="SAM" id="MobiDB-lite"/>
    </source>
</evidence>
<dbReference type="HOGENOM" id="CLU_2314378_0_0_4"/>
<dbReference type="KEGG" id="azo:azo3506"/>
<sequence>MSEIELETARLLARFKLQVRRSIDMAVDLAALVDDASYAEKLLREVEDRAEDEDLLLMVIRLRERLRALQMPAPAAAPANDDAKPQRAGRDYRFGARGG</sequence>
<dbReference type="Proteomes" id="UP000002588">
    <property type="component" value="Chromosome"/>
</dbReference>
<reference evidence="2 3" key="1">
    <citation type="journal article" date="2006" name="Nat. Biotechnol.">
        <title>Complete genome of the mutualistic, N2-fixing grass endophyte Azoarcus sp. strain BH72.</title>
        <authorList>
            <person name="Krause A."/>
            <person name="Ramakumar A."/>
            <person name="Bartels D."/>
            <person name="Battistoni F."/>
            <person name="Bekel T."/>
            <person name="Boch J."/>
            <person name="Boehm M."/>
            <person name="Friedrich F."/>
            <person name="Hurek T."/>
            <person name="Krause L."/>
            <person name="Linke B."/>
            <person name="McHardy A.C."/>
            <person name="Sarkar A."/>
            <person name="Schneiker S."/>
            <person name="Syed A.A."/>
            <person name="Thauer R."/>
            <person name="Vorhoelter F.-J."/>
            <person name="Weidner S."/>
            <person name="Puehler A."/>
            <person name="Reinhold-Hurek B."/>
            <person name="Kaiser O."/>
            <person name="Goesmann A."/>
        </authorList>
    </citation>
    <scope>NUCLEOTIDE SEQUENCE [LARGE SCALE GENOMIC DNA]</scope>
    <source>
        <strain evidence="2 3">BH72</strain>
    </source>
</reference>
<accession>A1KBB6</accession>
<organism evidence="2 3">
    <name type="scientific">Azoarcus sp. (strain BH72)</name>
    <dbReference type="NCBI Taxonomy" id="418699"/>
    <lineage>
        <taxon>Bacteria</taxon>
        <taxon>Pseudomonadati</taxon>
        <taxon>Pseudomonadota</taxon>
        <taxon>Betaproteobacteria</taxon>
        <taxon>Rhodocyclales</taxon>
        <taxon>Zoogloeaceae</taxon>
        <taxon>Azoarcus</taxon>
    </lineage>
</organism>
<dbReference type="AlphaFoldDB" id="A1KBB6"/>
<evidence type="ECO:0000313" key="2">
    <source>
        <dbReference type="EMBL" id="CAL96122.1"/>
    </source>
</evidence>
<evidence type="ECO:0000313" key="3">
    <source>
        <dbReference type="Proteomes" id="UP000002588"/>
    </source>
</evidence>
<dbReference type="OrthoDB" id="8564415at2"/>
<name>A1KBB6_AZOSB</name>
<dbReference type="KEGG" id="aoa:dqs_3649"/>
<dbReference type="eggNOG" id="ENOG50331RM">
    <property type="taxonomic scope" value="Bacteria"/>
</dbReference>
<keyword evidence="3" id="KW-1185">Reference proteome</keyword>
<gene>
    <name evidence="2" type="ordered locus">azo3506</name>
</gene>
<dbReference type="EMBL" id="AM406670">
    <property type="protein sequence ID" value="CAL96122.1"/>
    <property type="molecule type" value="Genomic_DNA"/>
</dbReference>